<dbReference type="InterPro" id="IPR003329">
    <property type="entry name" value="Cytidylyl_trans"/>
</dbReference>
<organism evidence="1 2">
    <name type="scientific">Paenibacillus oralis</name>
    <dbReference type="NCBI Taxonomy" id="2490856"/>
    <lineage>
        <taxon>Bacteria</taxon>
        <taxon>Bacillati</taxon>
        <taxon>Bacillota</taxon>
        <taxon>Bacilli</taxon>
        <taxon>Bacillales</taxon>
        <taxon>Paenibacillaceae</taxon>
        <taxon>Paenibacillus</taxon>
    </lineage>
</organism>
<dbReference type="Proteomes" id="UP000267017">
    <property type="component" value="Unassembled WGS sequence"/>
</dbReference>
<dbReference type="Gene3D" id="3.90.550.10">
    <property type="entry name" value="Spore Coat Polysaccharide Biosynthesis Protein SpsA, Chain A"/>
    <property type="match status" value="1"/>
</dbReference>
<dbReference type="CDD" id="cd02513">
    <property type="entry name" value="CMP-NeuAc_Synthase"/>
    <property type="match status" value="1"/>
</dbReference>
<gene>
    <name evidence="1" type="ORF">EHV15_04495</name>
</gene>
<evidence type="ECO:0000313" key="2">
    <source>
        <dbReference type="Proteomes" id="UP000267017"/>
    </source>
</evidence>
<dbReference type="InterPro" id="IPR050793">
    <property type="entry name" value="CMP-NeuNAc_synthase"/>
</dbReference>
<dbReference type="EMBL" id="RRCN01000001">
    <property type="protein sequence ID" value="RRJ62289.1"/>
    <property type="molecule type" value="Genomic_DNA"/>
</dbReference>
<dbReference type="OrthoDB" id="9805604at2"/>
<keyword evidence="2" id="KW-1185">Reference proteome</keyword>
<proteinExistence type="predicted"/>
<sequence length="234" mass="26707">MFQNKKIIAIIPARGGSKGIPNKNIVDVCGKPLIEYTITAARQSRYIDMVYVSTDSLQIAELCVARGISVPELRPRELATDEAKTIDTLRHTLKLLNYEKFDYVVLLQPTQPLRLPYHIDEAIQLIVPGQRESIISVTKVSEHPVFMRSLDANGKLNSILNTNSTIRRQDLSTFYKVNGAIYINKVSDILNYDISLNDNEYPYIMDKAYDLDIDTEEDLNKFIQIQSLREKNNI</sequence>
<evidence type="ECO:0000313" key="1">
    <source>
        <dbReference type="EMBL" id="RRJ62289.1"/>
    </source>
</evidence>
<protein>
    <submittedName>
        <fullName evidence="1">Acylneuraminate cytidylyltransferase family protein</fullName>
    </submittedName>
</protein>
<keyword evidence="1" id="KW-0548">Nucleotidyltransferase</keyword>
<reference evidence="1 2" key="1">
    <citation type="submission" date="2018-11" db="EMBL/GenBank/DDBJ databases">
        <title>Genome sequencing of Paenibacillus sp. KCOM 3021 (= ChDC PVNT-B20).</title>
        <authorList>
            <person name="Kook J.-K."/>
            <person name="Park S.-N."/>
            <person name="Lim Y.K."/>
        </authorList>
    </citation>
    <scope>NUCLEOTIDE SEQUENCE [LARGE SCALE GENOMIC DNA]</scope>
    <source>
        <strain evidence="1 2">KCOM 3021</strain>
    </source>
</reference>
<dbReference type="GO" id="GO:0008781">
    <property type="term" value="F:N-acylneuraminate cytidylyltransferase activity"/>
    <property type="evidence" value="ECO:0007669"/>
    <property type="project" value="TreeGrafter"/>
</dbReference>
<name>A0A3P3TY61_9BACL</name>
<dbReference type="InterPro" id="IPR029044">
    <property type="entry name" value="Nucleotide-diphossugar_trans"/>
</dbReference>
<keyword evidence="1" id="KW-0808">Transferase</keyword>
<accession>A0A3P3TY61</accession>
<dbReference type="SUPFAM" id="SSF53448">
    <property type="entry name" value="Nucleotide-diphospho-sugar transferases"/>
    <property type="match status" value="1"/>
</dbReference>
<comment type="caution">
    <text evidence="1">The sequence shown here is derived from an EMBL/GenBank/DDBJ whole genome shotgun (WGS) entry which is preliminary data.</text>
</comment>
<dbReference type="PANTHER" id="PTHR21485:SF6">
    <property type="entry name" value="N-ACYLNEURAMINATE CYTIDYLYLTRANSFERASE-RELATED"/>
    <property type="match status" value="1"/>
</dbReference>
<dbReference type="RefSeq" id="WP_128630180.1">
    <property type="nucleotide sequence ID" value="NZ_RRCN01000001.1"/>
</dbReference>
<dbReference type="AlphaFoldDB" id="A0A3P3TY61"/>
<dbReference type="Pfam" id="PF02348">
    <property type="entry name" value="CTP_transf_3"/>
    <property type="match status" value="1"/>
</dbReference>
<dbReference type="PANTHER" id="PTHR21485">
    <property type="entry name" value="HAD SUPERFAMILY MEMBERS CMAS AND KDSC"/>
    <property type="match status" value="1"/>
</dbReference>